<dbReference type="AlphaFoldDB" id="A0A345PII3"/>
<dbReference type="EMBL" id="CP024848">
    <property type="protein sequence ID" value="AXI09813.1"/>
    <property type="molecule type" value="Genomic_DNA"/>
</dbReference>
<dbReference type="InterPro" id="IPR024047">
    <property type="entry name" value="MM3350-like_sf"/>
</dbReference>
<organism evidence="2 3">
    <name type="scientific">Oceanobacillus zhaokaii</name>
    <dbReference type="NCBI Taxonomy" id="2052660"/>
    <lineage>
        <taxon>Bacteria</taxon>
        <taxon>Bacillati</taxon>
        <taxon>Bacillota</taxon>
        <taxon>Bacilli</taxon>
        <taxon>Bacillales</taxon>
        <taxon>Bacillaceae</taxon>
        <taxon>Oceanobacillus</taxon>
    </lineage>
</organism>
<dbReference type="Proteomes" id="UP000253908">
    <property type="component" value="Chromosome"/>
</dbReference>
<proteinExistence type="predicted"/>
<dbReference type="Pfam" id="PF07929">
    <property type="entry name" value="PRiA4_ORF3"/>
    <property type="match status" value="1"/>
</dbReference>
<dbReference type="OrthoDB" id="9801392at2"/>
<evidence type="ECO:0000313" key="2">
    <source>
        <dbReference type="EMBL" id="AXI09813.1"/>
    </source>
</evidence>
<accession>A0A345PII3</accession>
<dbReference type="PANTHER" id="PTHR41878">
    <property type="entry name" value="LEXA REPRESSOR-RELATED"/>
    <property type="match status" value="1"/>
</dbReference>
<feature type="domain" description="Plasmid pRiA4b Orf3-like" evidence="1">
    <location>
        <begin position="2"/>
        <end position="209"/>
    </location>
</feature>
<gene>
    <name evidence="2" type="ORF">CUC15_13140</name>
</gene>
<dbReference type="PANTHER" id="PTHR41878:SF1">
    <property type="entry name" value="TNPR PROTEIN"/>
    <property type="match status" value="1"/>
</dbReference>
<evidence type="ECO:0000259" key="1">
    <source>
        <dbReference type="Pfam" id="PF07929"/>
    </source>
</evidence>
<dbReference type="KEGG" id="ocn:CUC15_13140"/>
<evidence type="ECO:0000313" key="3">
    <source>
        <dbReference type="Proteomes" id="UP000253908"/>
    </source>
</evidence>
<dbReference type="Gene3D" id="3.10.290.30">
    <property type="entry name" value="MM3350-like"/>
    <property type="match status" value="1"/>
</dbReference>
<dbReference type="RefSeq" id="WP_114917099.1">
    <property type="nucleotide sequence ID" value="NZ_CP024848.1"/>
</dbReference>
<dbReference type="InterPro" id="IPR012912">
    <property type="entry name" value="Plasmid_pRiA4b_Orf3-like"/>
</dbReference>
<reference evidence="3" key="1">
    <citation type="submission" date="2017-11" db="EMBL/GenBank/DDBJ databases">
        <authorList>
            <person name="Zhu W."/>
        </authorList>
    </citation>
    <scope>NUCLEOTIDE SEQUENCE [LARGE SCALE GENOMIC DNA]</scope>
    <source>
        <strain evidence="3">160</strain>
    </source>
</reference>
<dbReference type="SUPFAM" id="SSF159941">
    <property type="entry name" value="MM3350-like"/>
    <property type="match status" value="1"/>
</dbReference>
<name>A0A345PII3_9BACI</name>
<sequence length="227" mass="27249">MKAFQIKIELIGSDPLIWRRVIMPADATFNRLHDVIQTVTNFRSGYPYDYYHLFQFDLAADNIKVTNNEEAYEEHQFFKKNRKRLEEKMRKDTSPEFESFVEIQINNMNTVIRKPTGIKIDQYIEKYGQIDYTYDFGDNWSFLIKLEKTVEDYKHGYPTLIDGAETAPPEDVGGLSGYEDFLEIYHNKNHPDYEEIRAWAEEVRYEEYDELFINRMLKAIKYKKNEW</sequence>
<keyword evidence="3" id="KW-1185">Reference proteome</keyword>
<protein>
    <submittedName>
        <fullName evidence="2">Plasmid pRiA4b ORF-3 family protein</fullName>
    </submittedName>
</protein>